<evidence type="ECO:0000313" key="1">
    <source>
        <dbReference type="EMBL" id="AEV55828.1"/>
    </source>
</evidence>
<dbReference type="EMBL" id="JQ002659">
    <property type="protein sequence ID" value="AEV55828.1"/>
    <property type="molecule type" value="Genomic_DNA"/>
</dbReference>
<name>H9M8C1_PHLSQ</name>
<organism evidence="1">
    <name type="scientific">Phlegmariurus squarrosus</name>
    <name type="common">Rock tassel fern</name>
    <name type="synonym">Lycopodium squarrosum</name>
    <dbReference type="NCBI Taxonomy" id="73615"/>
    <lineage>
        <taxon>Eukaryota</taxon>
        <taxon>Viridiplantae</taxon>
        <taxon>Streptophyta</taxon>
        <taxon>Embryophyta</taxon>
        <taxon>Tracheophyta</taxon>
        <taxon>Lycopodiopsida</taxon>
        <taxon>Lycopodiales</taxon>
        <taxon>Lycopodiaceae</taxon>
        <taxon>Huperzioideae</taxon>
        <taxon>Phlegmariurus</taxon>
    </lineage>
</organism>
<protein>
    <submittedName>
        <fullName evidence="1">Uncharacterized protein</fullName>
    </submittedName>
</protein>
<proteinExistence type="predicted"/>
<reference evidence="1" key="1">
    <citation type="journal article" date="2012" name="PLoS ONE">
        <title>The Mitochondrial Genome of the Lycophyte Huperzia squarrosa: The Most Archaic Form in Vascular Plants.</title>
        <authorList>
            <person name="Liu Y."/>
            <person name="Wang B."/>
            <person name="Cui P."/>
            <person name="Li L."/>
            <person name="Xue J.Y."/>
            <person name="Yu J."/>
            <person name="Qiu Y.L."/>
        </authorList>
    </citation>
    <scope>NUCLEOTIDE SEQUENCE</scope>
</reference>
<gene>
    <name evidence="1" type="primary">ORF109_5</name>
    <name evidence="1" type="ORF">HusqMp66</name>
</gene>
<geneLocation type="mitochondrion" evidence="1"/>
<dbReference type="GeneID" id="12354550"/>
<dbReference type="RefSeq" id="YP_006234308.1">
    <property type="nucleotide sequence ID" value="NC_017755.1"/>
</dbReference>
<accession>H9M8C1</accession>
<dbReference type="AlphaFoldDB" id="H9M8C1"/>
<sequence>MELGNDLTRIEEERKRLKLVRKLRITHQCFRDLEFVRIKYARYADDSFSGVAGGGASDSRRLAGRCWLRCSSSFNRIENSRSTHFYGIRHAVSDRVLSPYMLVFEHQKL</sequence>
<keyword evidence="1" id="KW-0496">Mitochondrion</keyword>